<dbReference type="EMBL" id="JACOOQ010000016">
    <property type="protein sequence ID" value="MBC5640700.1"/>
    <property type="molecule type" value="Genomic_DNA"/>
</dbReference>
<reference evidence="1" key="1">
    <citation type="submission" date="2020-08" db="EMBL/GenBank/DDBJ databases">
        <title>Genome public.</title>
        <authorList>
            <person name="Liu C."/>
            <person name="Sun Q."/>
        </authorList>
    </citation>
    <scope>NUCLEOTIDE SEQUENCE</scope>
    <source>
        <strain evidence="1">NSJ-42</strain>
    </source>
</reference>
<protein>
    <submittedName>
        <fullName evidence="1">Uncharacterized protein</fullName>
    </submittedName>
</protein>
<proteinExistence type="predicted"/>
<comment type="caution">
    <text evidence="1">The sequence shown here is derived from an EMBL/GenBank/DDBJ whole genome shotgun (WGS) entry which is preliminary data.</text>
</comment>
<accession>A0A8I0AFA3</accession>
<dbReference type="RefSeq" id="WP_022212502.1">
    <property type="nucleotide sequence ID" value="NZ_JACOOQ010000016.1"/>
</dbReference>
<evidence type="ECO:0000313" key="1">
    <source>
        <dbReference type="EMBL" id="MBC5640700.1"/>
    </source>
</evidence>
<organism evidence="1 2">
    <name type="scientific">Clostridium lentum</name>
    <dbReference type="NCBI Taxonomy" id="2763037"/>
    <lineage>
        <taxon>Bacteria</taxon>
        <taxon>Bacillati</taxon>
        <taxon>Bacillota</taxon>
        <taxon>Clostridia</taxon>
        <taxon>Eubacteriales</taxon>
        <taxon>Clostridiaceae</taxon>
        <taxon>Clostridium</taxon>
    </lineage>
</organism>
<evidence type="ECO:0000313" key="2">
    <source>
        <dbReference type="Proteomes" id="UP000662088"/>
    </source>
</evidence>
<name>A0A8I0AFA3_9CLOT</name>
<sequence>MIEINELENHKSLIYFPNKRLKVKKFVKISNSIFLYYSKLELKDFSKMSVILQNIKTRQEYECKFDVTDEYIEICLDTLTDYFTDYEATVFITLQKDTILYYYIPVVTSCELSEIKKQTYSNSNYQWFIRTSPNGELRLSCYKLITA</sequence>
<dbReference type="AlphaFoldDB" id="A0A8I0AFA3"/>
<dbReference type="Proteomes" id="UP000662088">
    <property type="component" value="Unassembled WGS sequence"/>
</dbReference>
<keyword evidence="2" id="KW-1185">Reference proteome</keyword>
<gene>
    <name evidence="1" type="ORF">H8R92_09770</name>
</gene>